<protein>
    <submittedName>
        <fullName evidence="6">Septation protein IspZ</fullName>
    </submittedName>
</protein>
<accession>A0ABS5FE71</accession>
<dbReference type="Proteomes" id="UP001315278">
    <property type="component" value="Unassembled WGS sequence"/>
</dbReference>
<feature type="transmembrane region" description="Helical" evidence="5">
    <location>
        <begin position="58"/>
        <end position="76"/>
    </location>
</feature>
<dbReference type="RefSeq" id="WP_212492106.1">
    <property type="nucleotide sequence ID" value="NZ_JAFCJH010000005.1"/>
</dbReference>
<organism evidence="6 7">
    <name type="scientific">Bradyrhizobium jicamae</name>
    <dbReference type="NCBI Taxonomy" id="280332"/>
    <lineage>
        <taxon>Bacteria</taxon>
        <taxon>Pseudomonadati</taxon>
        <taxon>Pseudomonadota</taxon>
        <taxon>Alphaproteobacteria</taxon>
        <taxon>Hyphomicrobiales</taxon>
        <taxon>Nitrobacteraceae</taxon>
        <taxon>Bradyrhizobium</taxon>
    </lineage>
</organism>
<feature type="transmembrane region" description="Helical" evidence="5">
    <location>
        <begin position="82"/>
        <end position="99"/>
    </location>
</feature>
<name>A0ABS5FE71_9BRAD</name>
<keyword evidence="2 5" id="KW-0812">Transmembrane</keyword>
<evidence type="ECO:0000256" key="3">
    <source>
        <dbReference type="ARBA" id="ARBA00022989"/>
    </source>
</evidence>
<dbReference type="PANTHER" id="PTHR36917">
    <property type="entry name" value="INTRACELLULAR SEPTATION PROTEIN A-RELATED"/>
    <property type="match status" value="1"/>
</dbReference>
<comment type="caution">
    <text evidence="6">The sequence shown here is derived from an EMBL/GenBank/DDBJ whole genome shotgun (WGS) entry which is preliminary data.</text>
</comment>
<reference evidence="7" key="1">
    <citation type="journal article" date="2021" name="ISME J.">
        <title>Evolutionary origin and ecological implication of a unique nif island in free-living Bradyrhizobium lineages.</title>
        <authorList>
            <person name="Tao J."/>
        </authorList>
    </citation>
    <scope>NUCLEOTIDE SEQUENCE [LARGE SCALE GENOMIC DNA]</scope>
    <source>
        <strain evidence="7">SZCCT0434</strain>
    </source>
</reference>
<keyword evidence="1" id="KW-1003">Cell membrane</keyword>
<evidence type="ECO:0000256" key="4">
    <source>
        <dbReference type="ARBA" id="ARBA00023136"/>
    </source>
</evidence>
<keyword evidence="3 5" id="KW-1133">Transmembrane helix</keyword>
<feature type="transmembrane region" description="Helical" evidence="5">
    <location>
        <begin position="119"/>
        <end position="141"/>
    </location>
</feature>
<sequence length="204" mass="21942">MKDFLNAAKLLLLDLASTLVFLVLFLLTHNTLLSVGLGIAFGVAQIGIQLVRGRQIGAMEWLSLFLVVAAGTATLLTHDPRFVLIKPSVMYAIVGVVMLKPGWLNRYLPEIAKAVIPDVALVVGYVWAGLMFVSAMVNAFVALTCDVATWAMVMPVYGMVSKIVVFLGGFAAMRLIGRRRILAMPEAQRNAVLALDGRAATASP</sequence>
<evidence type="ECO:0000313" key="7">
    <source>
        <dbReference type="Proteomes" id="UP001315278"/>
    </source>
</evidence>
<evidence type="ECO:0000256" key="1">
    <source>
        <dbReference type="ARBA" id="ARBA00022475"/>
    </source>
</evidence>
<proteinExistence type="predicted"/>
<dbReference type="EMBL" id="JAFCJH010000005">
    <property type="protein sequence ID" value="MBR0795070.1"/>
    <property type="molecule type" value="Genomic_DNA"/>
</dbReference>
<evidence type="ECO:0000256" key="2">
    <source>
        <dbReference type="ARBA" id="ARBA00022692"/>
    </source>
</evidence>
<evidence type="ECO:0000313" key="6">
    <source>
        <dbReference type="EMBL" id="MBR0795070.1"/>
    </source>
</evidence>
<dbReference type="InterPro" id="IPR006008">
    <property type="entry name" value="YciB"/>
</dbReference>
<feature type="transmembrane region" description="Helical" evidence="5">
    <location>
        <begin position="147"/>
        <end position="172"/>
    </location>
</feature>
<keyword evidence="4 5" id="KW-0472">Membrane</keyword>
<gene>
    <name evidence="6" type="ORF">JQ615_06705</name>
</gene>
<keyword evidence="7" id="KW-1185">Reference proteome</keyword>
<dbReference type="PANTHER" id="PTHR36917:SF1">
    <property type="entry name" value="INNER MEMBRANE-SPANNING PROTEIN YCIB"/>
    <property type="match status" value="1"/>
</dbReference>
<dbReference type="Pfam" id="PF04279">
    <property type="entry name" value="IspA"/>
    <property type="match status" value="1"/>
</dbReference>
<evidence type="ECO:0000256" key="5">
    <source>
        <dbReference type="SAM" id="Phobius"/>
    </source>
</evidence>